<comment type="caution">
    <text evidence="1">The sequence shown here is derived from an EMBL/GenBank/DDBJ whole genome shotgun (WGS) entry which is preliminary data.</text>
</comment>
<dbReference type="EMBL" id="JBHSWD010000002">
    <property type="protein sequence ID" value="MFC6592745.1"/>
    <property type="molecule type" value="Genomic_DNA"/>
</dbReference>
<evidence type="ECO:0000313" key="1">
    <source>
        <dbReference type="EMBL" id="MFC6592745.1"/>
    </source>
</evidence>
<dbReference type="InterPro" id="IPR008969">
    <property type="entry name" value="CarboxyPept-like_regulatory"/>
</dbReference>
<dbReference type="PROSITE" id="PS51257">
    <property type="entry name" value="PROKAR_LIPOPROTEIN"/>
    <property type="match status" value="1"/>
</dbReference>
<dbReference type="RefSeq" id="WP_380083864.1">
    <property type="nucleotide sequence ID" value="NZ_JBHSWD010000002.1"/>
</dbReference>
<sequence>MKRYGLLLVGSLLLGSCGTGSTPAAQVELSGVVSEGRGQEAVAGATVEAVGLNLKAVTDNNGRWTLKVPGGRTVDLLMTKANHASALVQDLDVSKTTYLEEVLRPAFDPALTTVPGRMTVDLANGTAVAAGAELKVKIDLDVQDPARNSLMTGIASLEQPGGYSSTMNGSVVRHLFLDARGDNSVTFEAGDFSAYKGEVPVHFVAYDLNGNRTHLIRYVKVEPAAAAAAVVAPTDVKPRAITFADKLTYSPQSLTPRTLQALSSSGLLERAGLSGDLEPLAAPEQATLWVDVRFKYPVTAAAPRAFELWRSADGTNFSKIVTAAPERVLLDEETGSYRIRDTSSQLTAGEKVHYKVVAVSDAGQAESAVNDVTPLGRFTVDLLSPGQAATGVDLRPIFRWAGQGEAANTYYQVMVLDRIQGEGQSIAWLSEELENEHTAVYNFDGSAKQPSLQPYHAYEWELVALTVSEDGKAIAVGSDYFNLLGLFANSGASVQSAEVHEFVTGGR</sequence>
<evidence type="ECO:0000313" key="2">
    <source>
        <dbReference type="Proteomes" id="UP001596297"/>
    </source>
</evidence>
<dbReference type="Gene3D" id="2.60.40.1120">
    <property type="entry name" value="Carboxypeptidase-like, regulatory domain"/>
    <property type="match status" value="1"/>
</dbReference>
<gene>
    <name evidence="1" type="ORF">ACFP81_12570</name>
</gene>
<protein>
    <recommendedName>
        <fullName evidence="3">Carboxypeptidase regulatory-like domain-containing protein</fullName>
    </recommendedName>
</protein>
<keyword evidence="2" id="KW-1185">Reference proteome</keyword>
<dbReference type="Proteomes" id="UP001596297">
    <property type="component" value="Unassembled WGS sequence"/>
</dbReference>
<reference evidence="2" key="1">
    <citation type="journal article" date="2019" name="Int. J. Syst. Evol. Microbiol.">
        <title>The Global Catalogue of Microorganisms (GCM) 10K type strain sequencing project: providing services to taxonomists for standard genome sequencing and annotation.</title>
        <authorList>
            <consortium name="The Broad Institute Genomics Platform"/>
            <consortium name="The Broad Institute Genome Sequencing Center for Infectious Disease"/>
            <person name="Wu L."/>
            <person name="Ma J."/>
        </authorList>
    </citation>
    <scope>NUCLEOTIDE SEQUENCE [LARGE SCALE GENOMIC DNA]</scope>
    <source>
        <strain evidence="2">CGMCC 1.15772</strain>
    </source>
</reference>
<evidence type="ECO:0008006" key="3">
    <source>
        <dbReference type="Google" id="ProtNLM"/>
    </source>
</evidence>
<organism evidence="1 2">
    <name type="scientific">Deinococcus lacus</name>
    <dbReference type="NCBI Taxonomy" id="392561"/>
    <lineage>
        <taxon>Bacteria</taxon>
        <taxon>Thermotogati</taxon>
        <taxon>Deinococcota</taxon>
        <taxon>Deinococci</taxon>
        <taxon>Deinococcales</taxon>
        <taxon>Deinococcaceae</taxon>
        <taxon>Deinococcus</taxon>
    </lineage>
</organism>
<accession>A0ABW1YI18</accession>
<dbReference type="SUPFAM" id="SSF49464">
    <property type="entry name" value="Carboxypeptidase regulatory domain-like"/>
    <property type="match status" value="1"/>
</dbReference>
<proteinExistence type="predicted"/>
<name>A0ABW1YI18_9DEIO</name>